<reference evidence="1 2" key="1">
    <citation type="submission" date="2024-11" db="EMBL/GenBank/DDBJ databases">
        <title>A near-complete genome assembly of Cinchona calisaya.</title>
        <authorList>
            <person name="Lian D.C."/>
            <person name="Zhao X.W."/>
            <person name="Wei L."/>
        </authorList>
    </citation>
    <scope>NUCLEOTIDE SEQUENCE [LARGE SCALE GENOMIC DNA]</scope>
    <source>
        <tissue evidence="1">Nenye</tissue>
    </source>
</reference>
<evidence type="ECO:0000313" key="2">
    <source>
        <dbReference type="Proteomes" id="UP001630127"/>
    </source>
</evidence>
<name>A0ABD2YKZ8_9GENT</name>
<protein>
    <submittedName>
        <fullName evidence="1">Uncharacterized protein</fullName>
    </submittedName>
</protein>
<dbReference type="Proteomes" id="UP001630127">
    <property type="component" value="Unassembled WGS sequence"/>
</dbReference>
<gene>
    <name evidence="1" type="ORF">ACH5RR_033446</name>
</gene>
<keyword evidence="2" id="KW-1185">Reference proteome</keyword>
<proteinExistence type="predicted"/>
<accession>A0ABD2YKZ8</accession>
<organism evidence="1 2">
    <name type="scientific">Cinchona calisaya</name>
    <dbReference type="NCBI Taxonomy" id="153742"/>
    <lineage>
        <taxon>Eukaryota</taxon>
        <taxon>Viridiplantae</taxon>
        <taxon>Streptophyta</taxon>
        <taxon>Embryophyta</taxon>
        <taxon>Tracheophyta</taxon>
        <taxon>Spermatophyta</taxon>
        <taxon>Magnoliopsida</taxon>
        <taxon>eudicotyledons</taxon>
        <taxon>Gunneridae</taxon>
        <taxon>Pentapetalae</taxon>
        <taxon>asterids</taxon>
        <taxon>lamiids</taxon>
        <taxon>Gentianales</taxon>
        <taxon>Rubiaceae</taxon>
        <taxon>Cinchonoideae</taxon>
        <taxon>Cinchoneae</taxon>
        <taxon>Cinchona</taxon>
    </lineage>
</organism>
<evidence type="ECO:0000313" key="1">
    <source>
        <dbReference type="EMBL" id="KAL3508064.1"/>
    </source>
</evidence>
<comment type="caution">
    <text evidence="1">The sequence shown here is derived from an EMBL/GenBank/DDBJ whole genome shotgun (WGS) entry which is preliminary data.</text>
</comment>
<dbReference type="EMBL" id="JBJUIK010000013">
    <property type="protein sequence ID" value="KAL3508064.1"/>
    <property type="molecule type" value="Genomic_DNA"/>
</dbReference>
<sequence length="66" mass="7467">MAWQNTNFAAWIVCTANDINIDKTLSMESGQKLDVHVSWLGCKAEGDWWTVDKELSCCEGLKAEFK</sequence>
<dbReference type="AlphaFoldDB" id="A0ABD2YKZ8"/>